<dbReference type="AlphaFoldDB" id="S4NWV8"/>
<proteinExistence type="predicted"/>
<sequence>MAAHNNILYYITWNKDEIGLHYASLATCEEQQDNRNYSVGFKTKLSSQDSLKLQLKSLIDETLSNSKTPDQVLP</sequence>
<feature type="non-terminal residue" evidence="1">
    <location>
        <position position="74"/>
    </location>
</feature>
<accession>S4NWV8</accession>
<organism evidence="1">
    <name type="scientific">Pararge aegeria</name>
    <name type="common">speckled wood butterfly</name>
    <dbReference type="NCBI Taxonomy" id="116150"/>
    <lineage>
        <taxon>Eukaryota</taxon>
        <taxon>Metazoa</taxon>
        <taxon>Ecdysozoa</taxon>
        <taxon>Arthropoda</taxon>
        <taxon>Hexapoda</taxon>
        <taxon>Insecta</taxon>
        <taxon>Pterygota</taxon>
        <taxon>Neoptera</taxon>
        <taxon>Endopterygota</taxon>
        <taxon>Lepidoptera</taxon>
        <taxon>Glossata</taxon>
        <taxon>Ditrysia</taxon>
        <taxon>Papilionoidea</taxon>
        <taxon>Nymphalidae</taxon>
        <taxon>Satyrinae</taxon>
        <taxon>Satyrini</taxon>
        <taxon>Parargina</taxon>
        <taxon>Pararge</taxon>
    </lineage>
</organism>
<reference evidence="1" key="2">
    <citation type="submission" date="2013-05" db="EMBL/GenBank/DDBJ databases">
        <authorList>
            <person name="Carter J.-M."/>
            <person name="Baker S.C."/>
            <person name="Pink R."/>
            <person name="Carter D.R.F."/>
            <person name="Collins A."/>
            <person name="Tomlin J."/>
            <person name="Gibbs M."/>
            <person name="Breuker C.J."/>
        </authorList>
    </citation>
    <scope>NUCLEOTIDE SEQUENCE</scope>
    <source>
        <tissue evidence="1">Ovary</tissue>
    </source>
</reference>
<name>S4NWV8_9NEOP</name>
<dbReference type="EMBL" id="GAIX01009314">
    <property type="protein sequence ID" value="JAA83246.1"/>
    <property type="molecule type" value="Transcribed_RNA"/>
</dbReference>
<reference evidence="1" key="1">
    <citation type="journal article" date="2013" name="BMC Genomics">
        <title>Unscrambling butterfly oogenesis.</title>
        <authorList>
            <person name="Carter J.M."/>
            <person name="Baker S.C."/>
            <person name="Pink R."/>
            <person name="Carter D.R."/>
            <person name="Collins A."/>
            <person name="Tomlin J."/>
            <person name="Gibbs M."/>
            <person name="Breuker C.J."/>
        </authorList>
    </citation>
    <scope>NUCLEOTIDE SEQUENCE</scope>
    <source>
        <tissue evidence="1">Ovary</tissue>
    </source>
</reference>
<evidence type="ECO:0000313" key="1">
    <source>
        <dbReference type="EMBL" id="JAA83246.1"/>
    </source>
</evidence>
<protein>
    <submittedName>
        <fullName evidence="1">Uncharacterized protein</fullName>
    </submittedName>
</protein>